<dbReference type="Pfam" id="PF05478">
    <property type="entry name" value="Prominin"/>
    <property type="match status" value="1"/>
</dbReference>
<reference evidence="9" key="2">
    <citation type="submission" date="2015-08" db="UniProtKB">
        <authorList>
            <consortium name="WormBaseParasite"/>
        </authorList>
    </citation>
    <scope>IDENTIFICATION</scope>
</reference>
<keyword evidence="4 7" id="KW-1133">Transmembrane helix</keyword>
<keyword evidence="8" id="KW-1185">Reference proteome</keyword>
<dbReference type="Proteomes" id="UP000035680">
    <property type="component" value="Unassembled WGS sequence"/>
</dbReference>
<evidence type="ECO:0000256" key="7">
    <source>
        <dbReference type="SAM" id="Phobius"/>
    </source>
</evidence>
<feature type="transmembrane region" description="Helical" evidence="7">
    <location>
        <begin position="115"/>
        <end position="136"/>
    </location>
</feature>
<dbReference type="AlphaFoldDB" id="A0A0K0FHN7"/>
<name>A0A0K0FHN7_STRVS</name>
<protein>
    <submittedName>
        <fullName evidence="9">Uncharacterized protein</fullName>
    </submittedName>
</protein>
<comment type="subcellular location">
    <subcellularLocation>
        <location evidence="1">Membrane</location>
        <topology evidence="1">Multi-pass membrane protein</topology>
    </subcellularLocation>
</comment>
<evidence type="ECO:0000256" key="2">
    <source>
        <dbReference type="ARBA" id="ARBA00006058"/>
    </source>
</evidence>
<proteinExistence type="inferred from homology"/>
<evidence type="ECO:0000256" key="3">
    <source>
        <dbReference type="ARBA" id="ARBA00022692"/>
    </source>
</evidence>
<dbReference type="WBParaSite" id="SVE_0840200.1">
    <property type="protein sequence ID" value="SVE_0840200.1"/>
    <property type="gene ID" value="SVE_0840200"/>
</dbReference>
<evidence type="ECO:0000256" key="4">
    <source>
        <dbReference type="ARBA" id="ARBA00022989"/>
    </source>
</evidence>
<evidence type="ECO:0000256" key="1">
    <source>
        <dbReference type="ARBA" id="ARBA00004141"/>
    </source>
</evidence>
<keyword evidence="5 7" id="KW-0472">Membrane</keyword>
<dbReference type="PANTHER" id="PTHR22730:SF1">
    <property type="entry name" value="PROMININ-LIKE PROTEIN"/>
    <property type="match status" value="1"/>
</dbReference>
<sequence length="894" mass="103527">MFMCGQIMRLFVKSSHFIFLIIISYTLIFESSNSIEFTTTIDQEKYSCSNFIDNNFEDKALRSFYDILNDMINQVSKPFPHQDLISNDELDNMSDGIIHSIKNKTTKWLHYNQGWLIICFTFLFISIFFPLSWILYRICSYCCKSTNELQQSMNNSCFRKYFLNFILIILVVIKLVVCGSIFMSLIYAEYGGDKLPDRIGTCFNDLSLYKRNTDAAFRNLLIENFKELNASLVRSISRGGNDIIENVKKNTGNNVLDVIRNKTEIVKRLVRDFESLYNSTEEAVKGVKRLKNEWEKFKNLSRKDLIECVEKDQMPESGVCRIFKDHLETLPNPIGEVPKNIVLKDIIRTLKDFEKINLIDHLNRVEAPFNELEDKVQSILDNHKHIVFNKLKIAGDYLFTLTERITTQLRLLDFNKYSAEILHNFGPDSHYPVILKWIWIGGLIIGFVYAINVLCYMLAILYGTFGKETDFYETDCCSKNTGAKYMECGLWISIITMTILSIVTILIMLPVTNTSNLLCLPYKDPFQRNDILSMLERIIQRTNHTGITNGEFAILREGRMPSDIIRACGRNETFYKMFGLDNTYHFLDLSSYRQEFVNVEKELEQYLHKMTTQYDFKEYVDDQFRTALTVIPNLNEINKWQESLDTGILKEALEGMDLTTYITDLNLFLKNNPIPSPNIDAIKSLMGNLELLEKENASPVRNDINNIVKNMEKLSYDLSQINVNFQDLRDRLIMAQASVVKGLRSEISTATKSVINLWKNDIEEYISYIRHKMNEDVTTCKPIADITRGMYASVCSQIIDPLNGVWAAMMIYLILSIPMIIISSLVINTYKNSSNFNNWRKNNRLFSPKYHSPIGHTFATDAFEIRNKDPNPYGVPSDIFNNHSNVKVYGGYRS</sequence>
<dbReference type="GO" id="GO:0016020">
    <property type="term" value="C:membrane"/>
    <property type="evidence" value="ECO:0007669"/>
    <property type="project" value="UniProtKB-SubCell"/>
</dbReference>
<feature type="transmembrane region" description="Helical" evidence="7">
    <location>
        <begin position="161"/>
        <end position="188"/>
    </location>
</feature>
<keyword evidence="6" id="KW-0325">Glycoprotein</keyword>
<feature type="transmembrane region" description="Helical" evidence="7">
    <location>
        <begin position="7"/>
        <end position="28"/>
    </location>
</feature>
<evidence type="ECO:0000313" key="9">
    <source>
        <dbReference type="WBParaSite" id="SVE_0840200.1"/>
    </source>
</evidence>
<comment type="similarity">
    <text evidence="2">Belongs to the prominin family.</text>
</comment>
<dbReference type="PANTHER" id="PTHR22730">
    <property type="entry name" value="PROMININ PROM PROTEIN"/>
    <property type="match status" value="1"/>
</dbReference>
<accession>A0A0K0FHN7</accession>
<reference evidence="8" key="1">
    <citation type="submission" date="2014-07" db="EMBL/GenBank/DDBJ databases">
        <authorList>
            <person name="Martin A.A"/>
            <person name="De Silva N."/>
        </authorList>
    </citation>
    <scope>NUCLEOTIDE SEQUENCE</scope>
</reference>
<feature type="transmembrane region" description="Helical" evidence="7">
    <location>
        <begin position="437"/>
        <end position="462"/>
    </location>
</feature>
<keyword evidence="3 7" id="KW-0812">Transmembrane</keyword>
<evidence type="ECO:0000256" key="6">
    <source>
        <dbReference type="ARBA" id="ARBA00023180"/>
    </source>
</evidence>
<organism evidence="8 9">
    <name type="scientific">Strongyloides venezuelensis</name>
    <name type="common">Threadworm</name>
    <dbReference type="NCBI Taxonomy" id="75913"/>
    <lineage>
        <taxon>Eukaryota</taxon>
        <taxon>Metazoa</taxon>
        <taxon>Ecdysozoa</taxon>
        <taxon>Nematoda</taxon>
        <taxon>Chromadorea</taxon>
        <taxon>Rhabditida</taxon>
        <taxon>Tylenchina</taxon>
        <taxon>Panagrolaimomorpha</taxon>
        <taxon>Strongyloidoidea</taxon>
        <taxon>Strongyloididae</taxon>
        <taxon>Strongyloides</taxon>
    </lineage>
</organism>
<feature type="transmembrane region" description="Helical" evidence="7">
    <location>
        <begin position="805"/>
        <end position="827"/>
    </location>
</feature>
<dbReference type="STRING" id="75913.A0A0K0FHN7"/>
<evidence type="ECO:0000256" key="5">
    <source>
        <dbReference type="ARBA" id="ARBA00023136"/>
    </source>
</evidence>
<evidence type="ECO:0000313" key="8">
    <source>
        <dbReference type="Proteomes" id="UP000035680"/>
    </source>
</evidence>
<dbReference type="InterPro" id="IPR008795">
    <property type="entry name" value="Prominin"/>
</dbReference>
<feature type="transmembrane region" description="Helical" evidence="7">
    <location>
        <begin position="488"/>
        <end position="509"/>
    </location>
</feature>